<evidence type="ECO:0000313" key="1">
    <source>
        <dbReference type="EMBL" id="KAG1823587.1"/>
    </source>
</evidence>
<name>A0A9P7EKD5_9AGAM</name>
<reference evidence="1" key="1">
    <citation type="journal article" date="2020" name="New Phytol.">
        <title>Comparative genomics reveals dynamic genome evolution in host specialist ectomycorrhizal fungi.</title>
        <authorList>
            <person name="Lofgren L.A."/>
            <person name="Nguyen N.H."/>
            <person name="Vilgalys R."/>
            <person name="Ruytinx J."/>
            <person name="Liao H.L."/>
            <person name="Branco S."/>
            <person name="Kuo A."/>
            <person name="LaButti K."/>
            <person name="Lipzen A."/>
            <person name="Andreopoulos W."/>
            <person name="Pangilinan J."/>
            <person name="Riley R."/>
            <person name="Hundley H."/>
            <person name="Na H."/>
            <person name="Barry K."/>
            <person name="Grigoriev I.V."/>
            <person name="Stajich J.E."/>
            <person name="Kennedy P.G."/>
        </authorList>
    </citation>
    <scope>NUCLEOTIDE SEQUENCE</scope>
    <source>
        <strain evidence="1">MN1</strain>
    </source>
</reference>
<keyword evidence="2" id="KW-1185">Reference proteome</keyword>
<dbReference type="RefSeq" id="XP_041197647.1">
    <property type="nucleotide sequence ID" value="XM_041339379.1"/>
</dbReference>
<gene>
    <name evidence="1" type="ORF">BJ212DRAFT_1476455</name>
</gene>
<sequence length="167" mass="18484">MFTTIPIGSQLQALYRHPDSAHDMRYLHNQVQEVLAGLAQTGEIPVFDNIVMGHNAIGAVLDGDIKENDIVLMVSLDGAQLYESKQSDFHVHPGGFIPGPNKPKNLDSFLIVGLHHLTALQNEGPVIWDSSRDVTFMSDLYLIFMTADGPRLIYWDGMVGHSRKNGC</sequence>
<dbReference type="Proteomes" id="UP000807769">
    <property type="component" value="Unassembled WGS sequence"/>
</dbReference>
<proteinExistence type="predicted"/>
<protein>
    <submittedName>
        <fullName evidence="1">Uncharacterized protein</fullName>
    </submittedName>
</protein>
<evidence type="ECO:0000313" key="2">
    <source>
        <dbReference type="Proteomes" id="UP000807769"/>
    </source>
</evidence>
<comment type="caution">
    <text evidence="1">The sequence shown here is derived from an EMBL/GenBank/DDBJ whole genome shotgun (WGS) entry which is preliminary data.</text>
</comment>
<dbReference type="EMBL" id="JABBWG010000004">
    <property type="protein sequence ID" value="KAG1823587.1"/>
    <property type="molecule type" value="Genomic_DNA"/>
</dbReference>
<dbReference type="AlphaFoldDB" id="A0A9P7EKD5"/>
<dbReference type="OrthoDB" id="3261594at2759"/>
<dbReference type="GeneID" id="64633395"/>
<organism evidence="1 2">
    <name type="scientific">Suillus subaureus</name>
    <dbReference type="NCBI Taxonomy" id="48587"/>
    <lineage>
        <taxon>Eukaryota</taxon>
        <taxon>Fungi</taxon>
        <taxon>Dikarya</taxon>
        <taxon>Basidiomycota</taxon>
        <taxon>Agaricomycotina</taxon>
        <taxon>Agaricomycetes</taxon>
        <taxon>Agaricomycetidae</taxon>
        <taxon>Boletales</taxon>
        <taxon>Suillineae</taxon>
        <taxon>Suillaceae</taxon>
        <taxon>Suillus</taxon>
    </lineage>
</organism>
<accession>A0A9P7EKD5</accession>